<name>A0A507EFZ9_9FUNG</name>
<dbReference type="STRING" id="109895.A0A507EFZ9"/>
<keyword evidence="3 5" id="KW-0378">Hydrolase</keyword>
<proteinExistence type="inferred from homology"/>
<feature type="chain" id="PRO_5021185303" description="Peptidase S8/S53 domain-containing protein" evidence="7">
    <location>
        <begin position="34"/>
        <end position="533"/>
    </location>
</feature>
<evidence type="ECO:0000256" key="5">
    <source>
        <dbReference type="PROSITE-ProRule" id="PRU01240"/>
    </source>
</evidence>
<keyword evidence="4 5" id="KW-0720">Serine protease</keyword>
<dbReference type="InterPro" id="IPR010259">
    <property type="entry name" value="S8pro/Inhibitor_I9"/>
</dbReference>
<evidence type="ECO:0000256" key="6">
    <source>
        <dbReference type="RuleBase" id="RU003355"/>
    </source>
</evidence>
<dbReference type="PROSITE" id="PS00138">
    <property type="entry name" value="SUBTILASE_SER"/>
    <property type="match status" value="1"/>
</dbReference>
<gene>
    <name evidence="10" type="ORF">PhCBS80983_g00699</name>
</gene>
<sequence>MFSMNCFSRRSRLTTALLAAACLLTLIITSADALPPLRRRQPPVMDLDSYLPSWTPPNMDFPPTSANAAVKAAASSPTPLTTDEKPASAADLLGQFLGSPSPSRARGTQGASRYVVTMSKNISDADVQAHLSWLRTQLTTAIGDAQTADAIVGRFAGVVSTFKSSSGYTAQIPNWLVELVKGRKEVEHVEPDVYVSHFESRSSVNATNGIPITASGLLATSSDDAKAQTLPPWGLDRISHREPGFEGLFIFPPEGGAGVDIYVLDTGIYSAHPEFQSRAKFGATFSPDGSTDGHGHGTHVAGTCASKTYGVAKKANVIGVKVLDNDGNGLISQVVEGLDWVLGEVMKNTTRRSVINLSLGGAGKSEAINRLVSTLVENGVVLSVAAGNDNVDACTSSPADSELVLTVGASTKLDNRAPFSNYGDCVDIFAPGVNITSTYIPPHATRSLQGTSMSAPHVAGLMATLLSLYPTATPADIYTTITTLATPQIVSDTKGGANRMLFSGLDNKPFDGLIKGKKNVPGMVWDFVKAFAT</sequence>
<dbReference type="GO" id="GO:0006508">
    <property type="term" value="P:proteolysis"/>
    <property type="evidence" value="ECO:0007669"/>
    <property type="project" value="UniProtKB-KW"/>
</dbReference>
<evidence type="ECO:0000313" key="11">
    <source>
        <dbReference type="Proteomes" id="UP000318582"/>
    </source>
</evidence>
<dbReference type="InterPro" id="IPR015500">
    <property type="entry name" value="Peptidase_S8_subtilisin-rel"/>
</dbReference>
<dbReference type="SUPFAM" id="SSF52743">
    <property type="entry name" value="Subtilisin-like"/>
    <property type="match status" value="1"/>
</dbReference>
<dbReference type="EMBL" id="QEAQ01000004">
    <property type="protein sequence ID" value="TPX62176.1"/>
    <property type="molecule type" value="Genomic_DNA"/>
</dbReference>
<dbReference type="GO" id="GO:0005615">
    <property type="term" value="C:extracellular space"/>
    <property type="evidence" value="ECO:0007669"/>
    <property type="project" value="TreeGrafter"/>
</dbReference>
<organism evidence="10 11">
    <name type="scientific">Powellomyces hirtus</name>
    <dbReference type="NCBI Taxonomy" id="109895"/>
    <lineage>
        <taxon>Eukaryota</taxon>
        <taxon>Fungi</taxon>
        <taxon>Fungi incertae sedis</taxon>
        <taxon>Chytridiomycota</taxon>
        <taxon>Chytridiomycota incertae sedis</taxon>
        <taxon>Chytridiomycetes</taxon>
        <taxon>Spizellomycetales</taxon>
        <taxon>Powellomycetaceae</taxon>
        <taxon>Powellomyces</taxon>
    </lineage>
</organism>
<dbReference type="InterPro" id="IPR023827">
    <property type="entry name" value="Peptidase_S8_Asp-AS"/>
</dbReference>
<evidence type="ECO:0000259" key="9">
    <source>
        <dbReference type="Pfam" id="PF05922"/>
    </source>
</evidence>
<protein>
    <recommendedName>
        <fullName evidence="12">Peptidase S8/S53 domain-containing protein</fullName>
    </recommendedName>
</protein>
<dbReference type="FunFam" id="3.40.50.200:FF:000007">
    <property type="entry name" value="Subtilisin-like serine protease"/>
    <property type="match status" value="1"/>
</dbReference>
<comment type="caution">
    <text evidence="10">The sequence shown here is derived from an EMBL/GenBank/DDBJ whole genome shotgun (WGS) entry which is preliminary data.</text>
</comment>
<dbReference type="Pfam" id="PF00082">
    <property type="entry name" value="Peptidase_S8"/>
    <property type="match status" value="1"/>
</dbReference>
<reference evidence="10 11" key="1">
    <citation type="journal article" date="2019" name="Sci. Rep.">
        <title>Comparative genomics of chytrid fungi reveal insights into the obligate biotrophic and pathogenic lifestyle of Synchytrium endobioticum.</title>
        <authorList>
            <person name="van de Vossenberg B.T.L.H."/>
            <person name="Warris S."/>
            <person name="Nguyen H.D.T."/>
            <person name="van Gent-Pelzer M.P.E."/>
            <person name="Joly D.L."/>
            <person name="van de Geest H.C."/>
            <person name="Bonants P.J.M."/>
            <person name="Smith D.S."/>
            <person name="Levesque C.A."/>
            <person name="van der Lee T.A.J."/>
        </authorList>
    </citation>
    <scope>NUCLEOTIDE SEQUENCE [LARGE SCALE GENOMIC DNA]</scope>
    <source>
        <strain evidence="10 11">CBS 809.83</strain>
    </source>
</reference>
<keyword evidence="11" id="KW-1185">Reference proteome</keyword>
<dbReference type="InterPro" id="IPR050131">
    <property type="entry name" value="Peptidase_S8_subtilisin-like"/>
</dbReference>
<dbReference type="GO" id="GO:0004252">
    <property type="term" value="F:serine-type endopeptidase activity"/>
    <property type="evidence" value="ECO:0007669"/>
    <property type="project" value="UniProtKB-UniRule"/>
</dbReference>
<feature type="signal peptide" evidence="7">
    <location>
        <begin position="1"/>
        <end position="33"/>
    </location>
</feature>
<dbReference type="PROSITE" id="PS51892">
    <property type="entry name" value="SUBTILASE"/>
    <property type="match status" value="1"/>
</dbReference>
<dbReference type="InterPro" id="IPR023828">
    <property type="entry name" value="Peptidase_S8_Ser-AS"/>
</dbReference>
<evidence type="ECO:0000256" key="3">
    <source>
        <dbReference type="ARBA" id="ARBA00022801"/>
    </source>
</evidence>
<evidence type="ECO:0000259" key="8">
    <source>
        <dbReference type="Pfam" id="PF00082"/>
    </source>
</evidence>
<dbReference type="Proteomes" id="UP000318582">
    <property type="component" value="Unassembled WGS sequence"/>
</dbReference>
<dbReference type="PRINTS" id="PR00723">
    <property type="entry name" value="SUBTILISIN"/>
</dbReference>
<dbReference type="Pfam" id="PF05922">
    <property type="entry name" value="Inhibitor_I9"/>
    <property type="match status" value="1"/>
</dbReference>
<evidence type="ECO:0008006" key="12">
    <source>
        <dbReference type="Google" id="ProtNLM"/>
    </source>
</evidence>
<keyword evidence="2 5" id="KW-0645">Protease</keyword>
<evidence type="ECO:0000256" key="1">
    <source>
        <dbReference type="ARBA" id="ARBA00011073"/>
    </source>
</evidence>
<evidence type="ECO:0000313" key="10">
    <source>
        <dbReference type="EMBL" id="TPX62176.1"/>
    </source>
</evidence>
<feature type="active site" description="Charge relay system" evidence="5">
    <location>
        <position position="265"/>
    </location>
</feature>
<accession>A0A507EFZ9</accession>
<evidence type="ECO:0000256" key="4">
    <source>
        <dbReference type="ARBA" id="ARBA00022825"/>
    </source>
</evidence>
<dbReference type="PANTHER" id="PTHR43806">
    <property type="entry name" value="PEPTIDASE S8"/>
    <property type="match status" value="1"/>
</dbReference>
<evidence type="ECO:0000256" key="7">
    <source>
        <dbReference type="SAM" id="SignalP"/>
    </source>
</evidence>
<dbReference type="InterPro" id="IPR000209">
    <property type="entry name" value="Peptidase_S8/S53_dom"/>
</dbReference>
<dbReference type="InterPro" id="IPR036852">
    <property type="entry name" value="Peptidase_S8/S53_dom_sf"/>
</dbReference>
<keyword evidence="7" id="KW-0732">Signal</keyword>
<evidence type="ECO:0000256" key="2">
    <source>
        <dbReference type="ARBA" id="ARBA00022670"/>
    </source>
</evidence>
<dbReference type="AlphaFoldDB" id="A0A507EFZ9"/>
<dbReference type="InterPro" id="IPR034193">
    <property type="entry name" value="PCSK9_ProteinaseK-like"/>
</dbReference>
<dbReference type="PROSITE" id="PS00136">
    <property type="entry name" value="SUBTILASE_ASP"/>
    <property type="match status" value="1"/>
</dbReference>
<dbReference type="Gene3D" id="3.40.50.200">
    <property type="entry name" value="Peptidase S8/S53 domain"/>
    <property type="match status" value="1"/>
</dbReference>
<comment type="similarity">
    <text evidence="1 5 6">Belongs to the peptidase S8 family.</text>
</comment>
<feature type="active site" description="Charge relay system" evidence="5">
    <location>
        <position position="452"/>
    </location>
</feature>
<feature type="active site" description="Charge relay system" evidence="5">
    <location>
        <position position="296"/>
    </location>
</feature>
<dbReference type="PANTHER" id="PTHR43806:SF11">
    <property type="entry name" value="CEREVISIN-RELATED"/>
    <property type="match status" value="1"/>
</dbReference>
<feature type="domain" description="Inhibitor I9" evidence="9">
    <location>
        <begin position="113"/>
        <end position="195"/>
    </location>
</feature>
<dbReference type="CDD" id="cd04077">
    <property type="entry name" value="Peptidases_S8_PCSK9_ProteinaseK_like"/>
    <property type="match status" value="1"/>
</dbReference>
<feature type="domain" description="Peptidase S8/S53" evidence="8">
    <location>
        <begin position="256"/>
        <end position="486"/>
    </location>
</feature>
<dbReference type="SUPFAM" id="SSF54897">
    <property type="entry name" value="Protease propeptides/inhibitors"/>
    <property type="match status" value="1"/>
</dbReference>